<accession>A0A8T2P5W3</accession>
<gene>
    <name evidence="2" type="ORF">JZ751_012535</name>
</gene>
<protein>
    <submittedName>
        <fullName evidence="2">Uncharacterized protein</fullName>
    </submittedName>
</protein>
<name>A0A8T2P5W3_9TELE</name>
<sequence length="82" mass="9102">MEAGEGALIERRRANGSTASQRHSLPGPFSCPAPLRNSHISPSQNCHCFPSPWRLPSVTVGSGRGLWPSEYQDEEKRMGRKR</sequence>
<evidence type="ECO:0000256" key="1">
    <source>
        <dbReference type="SAM" id="MobiDB-lite"/>
    </source>
</evidence>
<dbReference type="AlphaFoldDB" id="A0A8T2P5W3"/>
<dbReference type="Proteomes" id="UP000824540">
    <property type="component" value="Unassembled WGS sequence"/>
</dbReference>
<evidence type="ECO:0000313" key="3">
    <source>
        <dbReference type="Proteomes" id="UP000824540"/>
    </source>
</evidence>
<feature type="region of interest" description="Disordered" evidence="1">
    <location>
        <begin position="1"/>
        <end position="36"/>
    </location>
</feature>
<keyword evidence="3" id="KW-1185">Reference proteome</keyword>
<reference evidence="2" key="1">
    <citation type="thesis" date="2021" institute="BYU ScholarsArchive" country="Provo, UT, USA">
        <title>Applications of and Algorithms for Genome Assembly and Genomic Analyses with an Emphasis on Marine Teleosts.</title>
        <authorList>
            <person name="Pickett B.D."/>
        </authorList>
    </citation>
    <scope>NUCLEOTIDE SEQUENCE</scope>
    <source>
        <strain evidence="2">HI-2016</strain>
    </source>
</reference>
<comment type="caution">
    <text evidence="2">The sequence shown here is derived from an EMBL/GenBank/DDBJ whole genome shotgun (WGS) entry which is preliminary data.</text>
</comment>
<organism evidence="2 3">
    <name type="scientific">Albula glossodonta</name>
    <name type="common">roundjaw bonefish</name>
    <dbReference type="NCBI Taxonomy" id="121402"/>
    <lineage>
        <taxon>Eukaryota</taxon>
        <taxon>Metazoa</taxon>
        <taxon>Chordata</taxon>
        <taxon>Craniata</taxon>
        <taxon>Vertebrata</taxon>
        <taxon>Euteleostomi</taxon>
        <taxon>Actinopterygii</taxon>
        <taxon>Neopterygii</taxon>
        <taxon>Teleostei</taxon>
        <taxon>Albuliformes</taxon>
        <taxon>Albulidae</taxon>
        <taxon>Albula</taxon>
    </lineage>
</organism>
<evidence type="ECO:0000313" key="2">
    <source>
        <dbReference type="EMBL" id="KAG9344057.1"/>
    </source>
</evidence>
<dbReference type="EMBL" id="JAFBMS010000021">
    <property type="protein sequence ID" value="KAG9344057.1"/>
    <property type="molecule type" value="Genomic_DNA"/>
</dbReference>
<proteinExistence type="predicted"/>